<dbReference type="KEGG" id="vg:77946433"/>
<organism evidence="1 2">
    <name type="scientific">Synechococcus phage S-SRM01</name>
    <dbReference type="NCBI Taxonomy" id="2781608"/>
    <lineage>
        <taxon>Viruses</taxon>
        <taxon>Duplodnaviria</taxon>
        <taxon>Heunggongvirae</taxon>
        <taxon>Uroviricota</taxon>
        <taxon>Caudoviricetes</taxon>
        <taxon>Pantevenvirales</taxon>
        <taxon>Kyanoviridae</taxon>
        <taxon>Serangoonvirus</taxon>
        <taxon>Serangoonvirus essarone</taxon>
    </lineage>
</organism>
<reference evidence="1" key="1">
    <citation type="submission" date="2020-09" db="EMBL/GenBank/DDBJ databases">
        <authorList>
            <person name="Zhang D."/>
            <person name="Hatherill J.R."/>
            <person name="Ramirez J.F."/>
            <person name="Edinger B."/>
            <person name="Balarin R."/>
            <person name="Sullivan A."/>
            <person name="Humpal K.M."/>
            <person name="Guseva A."/>
            <person name="Butela K.A."/>
            <person name="Garlena R.A."/>
            <person name="Russell D.A."/>
            <person name="Pope W.H."/>
            <person name="Jacobs-Sera D."/>
            <person name="Hatfull G.F."/>
        </authorList>
    </citation>
    <scope>NUCLEOTIDE SEQUENCE</scope>
</reference>
<dbReference type="Proteomes" id="UP000664915">
    <property type="component" value="Segment"/>
</dbReference>
<evidence type="ECO:0000313" key="1">
    <source>
        <dbReference type="EMBL" id="QPX48228.1"/>
    </source>
</evidence>
<dbReference type="RefSeq" id="YP_010670238.1">
    <property type="nucleotide sequence ID" value="NC_070963.1"/>
</dbReference>
<name>A0A879R3S1_9CAUD</name>
<proteinExistence type="predicted"/>
<protein>
    <submittedName>
        <fullName evidence="1">Uncharacterized protein</fullName>
    </submittedName>
</protein>
<dbReference type="GeneID" id="77946433"/>
<dbReference type="EMBL" id="MW015081">
    <property type="protein sequence ID" value="QPX48228.1"/>
    <property type="molecule type" value="Genomic_DNA"/>
</dbReference>
<keyword evidence="2" id="KW-1185">Reference proteome</keyword>
<evidence type="ECO:0000313" key="2">
    <source>
        <dbReference type="Proteomes" id="UP000664915"/>
    </source>
</evidence>
<accession>A0A879R3S1</accession>
<sequence length="67" mass="7782">MDKLEKLIFIIHNIKEEAVASAPTNSANSAGLGFNPDTESPPVDLRKKRNWNIFFKDMVRRQRKIRK</sequence>